<protein>
    <submittedName>
        <fullName evidence="4">Conserved protein of DIM6/NTAB family</fullName>
    </submittedName>
</protein>
<dbReference type="GO" id="GO:0010181">
    <property type="term" value="F:FMN binding"/>
    <property type="evidence" value="ECO:0007669"/>
    <property type="project" value="InterPro"/>
</dbReference>
<evidence type="ECO:0000256" key="2">
    <source>
        <dbReference type="ARBA" id="ARBA00023002"/>
    </source>
</evidence>
<feature type="domain" description="Flavin reductase like" evidence="3">
    <location>
        <begin position="16"/>
        <end position="160"/>
    </location>
</feature>
<dbReference type="OrthoDB" id="9792858at2"/>
<dbReference type="GO" id="GO:0042602">
    <property type="term" value="F:riboflavin reductase (NADPH) activity"/>
    <property type="evidence" value="ECO:0007669"/>
    <property type="project" value="TreeGrafter"/>
</dbReference>
<dbReference type="PANTHER" id="PTHR30466">
    <property type="entry name" value="FLAVIN REDUCTASE"/>
    <property type="match status" value="1"/>
</dbReference>
<dbReference type="InterPro" id="IPR029016">
    <property type="entry name" value="GAF-like_dom_sf"/>
</dbReference>
<dbReference type="eggNOG" id="COG1853">
    <property type="taxonomic scope" value="Bacteria"/>
</dbReference>
<evidence type="ECO:0000256" key="1">
    <source>
        <dbReference type="ARBA" id="ARBA00008898"/>
    </source>
</evidence>
<accession>I1D2V1</accession>
<dbReference type="RefSeq" id="WP_005464752.1">
    <property type="nucleotide sequence ID" value="NZ_CM001484.1"/>
</dbReference>
<gene>
    <name evidence="4" type="ORF">SacglDRAFT_02381</name>
</gene>
<dbReference type="Proteomes" id="UP000005087">
    <property type="component" value="Chromosome"/>
</dbReference>
<dbReference type="AlphaFoldDB" id="I1D2V1"/>
<evidence type="ECO:0000313" key="5">
    <source>
        <dbReference type="Proteomes" id="UP000005087"/>
    </source>
</evidence>
<dbReference type="Gene3D" id="3.30.450.40">
    <property type="match status" value="1"/>
</dbReference>
<keyword evidence="2" id="KW-0560">Oxidoreductase</keyword>
<dbReference type="STRING" id="928724.SacglDRAFT_02381"/>
<dbReference type="InterPro" id="IPR002563">
    <property type="entry name" value="Flavin_Rdtase-like_dom"/>
</dbReference>
<dbReference type="Pfam" id="PF01613">
    <property type="entry name" value="Flavin_Reduct"/>
    <property type="match status" value="1"/>
</dbReference>
<dbReference type="HOGENOM" id="CLU_701768_0_0_11"/>
<dbReference type="SUPFAM" id="SSF50475">
    <property type="entry name" value="FMN-binding split barrel"/>
    <property type="match status" value="1"/>
</dbReference>
<evidence type="ECO:0000313" key="4">
    <source>
        <dbReference type="EMBL" id="EIE99275.1"/>
    </source>
</evidence>
<dbReference type="PANTHER" id="PTHR30466:SF11">
    <property type="entry name" value="FLAVIN-DEPENDENT MONOOXYGENASE, REDUCTASE SUBUNIT HSAB"/>
    <property type="match status" value="1"/>
</dbReference>
<sequence>MDSQQSIDPAVFRETLGHYPTGVAVITAIDETGEPVGMVIGSFTSVSLDPPLVAYLPMRRSYTYSRLRTSRYFCVNVLAADQQELCRAFVSRGADKFAGVRWTPAPAGSPVLDGVVSWIECEAERELDGGDHYIVLGRVRDLAVVRPTLPLLFFQGGYGRFSLPSLTAPADPDLIEGVRMAEAVRDRLEALARDVGADCSVLAKVGDEAVFVMTAGRDGGRGGGAAVGHRIPLIPPLGAVFHADADEDEVDEWLRRGQASDRELAGFRRNVEMVRDRGYSLSLMPSARLDRVSVMNDYSAADVLPIHERRIRRMIAETALLYEPDLEAGRTYDLHSIVVPVPSPDGRTRIALRMSSLPPGADIETIDGWVDRLKSAACAARRTLEDRGLPARAATG</sequence>
<proteinExistence type="inferred from homology"/>
<dbReference type="SMART" id="SM00903">
    <property type="entry name" value="Flavin_Reduct"/>
    <property type="match status" value="1"/>
</dbReference>
<comment type="similarity">
    <text evidence="1">Belongs to the non-flavoprotein flavin reductase family.</text>
</comment>
<keyword evidence="5" id="KW-1185">Reference proteome</keyword>
<organism evidence="4 5">
    <name type="scientific">Saccharomonospora glauca K62</name>
    <dbReference type="NCBI Taxonomy" id="928724"/>
    <lineage>
        <taxon>Bacteria</taxon>
        <taxon>Bacillati</taxon>
        <taxon>Actinomycetota</taxon>
        <taxon>Actinomycetes</taxon>
        <taxon>Pseudonocardiales</taxon>
        <taxon>Pseudonocardiaceae</taxon>
        <taxon>Saccharomonospora</taxon>
    </lineage>
</organism>
<reference evidence="5" key="2">
    <citation type="submission" date="2012-01" db="EMBL/GenBank/DDBJ databases">
        <title>Noncontiguous Finished sequence of chromosome of Saccharomonospora glauca K62.</title>
        <authorList>
            <consortium name="US DOE Joint Genome Institute"/>
            <person name="Lucas S."/>
            <person name="Han J."/>
            <person name="Lapidus A."/>
            <person name="Cheng J.-F."/>
            <person name="Goodwin L."/>
            <person name="Pitluck S."/>
            <person name="Peters L."/>
            <person name="Mikhailova N."/>
            <person name="Held B."/>
            <person name="Detter J.C."/>
            <person name="Han C."/>
            <person name="Tapia R."/>
            <person name="Land M."/>
            <person name="Hauser L."/>
            <person name="Kyrpides N."/>
            <person name="Ivanova N."/>
            <person name="Pagani I."/>
            <person name="Brambilla E.-M."/>
            <person name="Klenk H.-P."/>
            <person name="Woyke T."/>
        </authorList>
    </citation>
    <scope>NUCLEOTIDE SEQUENCE [LARGE SCALE GENOMIC DNA]</scope>
    <source>
        <strain evidence="5">K62</strain>
    </source>
</reference>
<reference evidence="4 5" key="1">
    <citation type="submission" date="2011-09" db="EMBL/GenBank/DDBJ databases">
        <authorList>
            <consortium name="US DOE Joint Genome Institute (JGI-PGF)"/>
            <person name="Lucas S."/>
            <person name="Han J."/>
            <person name="Lapidus A."/>
            <person name="Cheng J.-F."/>
            <person name="Goodwin L."/>
            <person name="Pitluck S."/>
            <person name="Peters L."/>
            <person name="Land M.L."/>
            <person name="Hauser L."/>
            <person name="Brambilla E."/>
            <person name="Klenk H.-P."/>
            <person name="Woyke T.J."/>
        </authorList>
    </citation>
    <scope>NUCLEOTIDE SEQUENCE [LARGE SCALE GENOMIC DNA]</scope>
    <source>
        <strain evidence="4 5">K62</strain>
    </source>
</reference>
<name>I1D2V1_9PSEU</name>
<dbReference type="InterPro" id="IPR050268">
    <property type="entry name" value="NADH-dep_flavin_reductase"/>
</dbReference>
<dbReference type="SUPFAM" id="SSF55781">
    <property type="entry name" value="GAF domain-like"/>
    <property type="match status" value="1"/>
</dbReference>
<dbReference type="Gene3D" id="2.30.110.10">
    <property type="entry name" value="Electron Transport, Fmn-binding Protein, Chain A"/>
    <property type="match status" value="1"/>
</dbReference>
<dbReference type="InterPro" id="IPR012349">
    <property type="entry name" value="Split_barrel_FMN-bd"/>
</dbReference>
<dbReference type="EMBL" id="CM001484">
    <property type="protein sequence ID" value="EIE99275.1"/>
    <property type="molecule type" value="Genomic_DNA"/>
</dbReference>
<evidence type="ECO:0000259" key="3">
    <source>
        <dbReference type="SMART" id="SM00903"/>
    </source>
</evidence>